<dbReference type="Proteomes" id="UP000219111">
    <property type="component" value="Unassembled WGS sequence"/>
</dbReference>
<organism evidence="2 3">
    <name type="scientific">Rhodobacter maris</name>
    <dbReference type="NCBI Taxonomy" id="446682"/>
    <lineage>
        <taxon>Bacteria</taxon>
        <taxon>Pseudomonadati</taxon>
        <taxon>Pseudomonadota</taxon>
        <taxon>Alphaproteobacteria</taxon>
        <taxon>Rhodobacterales</taxon>
        <taxon>Rhodobacter group</taxon>
        <taxon>Rhodobacter</taxon>
    </lineage>
</organism>
<reference evidence="3" key="1">
    <citation type="submission" date="2017-08" db="EMBL/GenBank/DDBJ databases">
        <authorList>
            <person name="Varghese N."/>
            <person name="Submissions S."/>
        </authorList>
    </citation>
    <scope>NUCLEOTIDE SEQUENCE [LARGE SCALE GENOMIC DNA]</scope>
    <source>
        <strain evidence="3">JA276</strain>
    </source>
</reference>
<sequence>MTLFEMLAQFSCAPVAWLRRRAAPLPGFSAVLGMVLILALTGVGPLRAQELEDDPPLSETEREAALSTQSGRGPVTNLPLPRFVSLKGSEGNARRGPSLSHRIDWVFKHAGMPLRITAEFGHWRRVEDRDGAGGWVHYSLLSGVRTVIVEEDMTELHARGDAASPVVALAEMGAIAKLGDCTRDWCEISADSADGWVPKTQIWGVDADEIRD</sequence>
<proteinExistence type="predicted"/>
<dbReference type="OrthoDB" id="9810773at2"/>
<dbReference type="Pfam" id="PF06347">
    <property type="entry name" value="SH3_4"/>
    <property type="match status" value="2"/>
</dbReference>
<feature type="region of interest" description="Disordered" evidence="1">
    <location>
        <begin position="50"/>
        <end position="80"/>
    </location>
</feature>
<gene>
    <name evidence="2" type="ORF">SAMN05877831_101341</name>
</gene>
<dbReference type="AlphaFoldDB" id="A0A285RKA7"/>
<evidence type="ECO:0000313" key="2">
    <source>
        <dbReference type="EMBL" id="SOB94158.1"/>
    </source>
</evidence>
<keyword evidence="3" id="KW-1185">Reference proteome</keyword>
<protein>
    <submittedName>
        <fullName evidence="2">SH3-like domain-containing protein</fullName>
    </submittedName>
</protein>
<evidence type="ECO:0000313" key="3">
    <source>
        <dbReference type="Proteomes" id="UP000219111"/>
    </source>
</evidence>
<dbReference type="Gene3D" id="2.30.30.40">
    <property type="entry name" value="SH3 Domains"/>
    <property type="match status" value="2"/>
</dbReference>
<dbReference type="InterPro" id="IPR010466">
    <property type="entry name" value="DUF1058"/>
</dbReference>
<dbReference type="EMBL" id="OBMT01000001">
    <property type="protein sequence ID" value="SOB94158.1"/>
    <property type="molecule type" value="Genomic_DNA"/>
</dbReference>
<accession>A0A285RKA7</accession>
<name>A0A285RKA7_9RHOB</name>
<evidence type="ECO:0000256" key="1">
    <source>
        <dbReference type="SAM" id="MobiDB-lite"/>
    </source>
</evidence>